<dbReference type="Gene3D" id="3.30.70.2390">
    <property type="match status" value="1"/>
</dbReference>
<reference evidence="4 5" key="1">
    <citation type="journal article" date="2016" name="Nat. Commun.">
        <title>Thousands of microbial genomes shed light on interconnected biogeochemical processes in an aquifer system.</title>
        <authorList>
            <person name="Anantharaman K."/>
            <person name="Brown C.T."/>
            <person name="Hug L.A."/>
            <person name="Sharon I."/>
            <person name="Castelle C.J."/>
            <person name="Probst A.J."/>
            <person name="Thomas B.C."/>
            <person name="Singh A."/>
            <person name="Wilkins M.J."/>
            <person name="Karaoz U."/>
            <person name="Brodie E.L."/>
            <person name="Williams K.H."/>
            <person name="Hubbard S.S."/>
            <person name="Banfield J.F."/>
        </authorList>
    </citation>
    <scope>NUCLEOTIDE SEQUENCE [LARGE SCALE GENOMIC DNA]</scope>
</reference>
<comment type="caution">
    <text evidence="4">The sequence shown here is derived from an EMBL/GenBank/DDBJ whole genome shotgun (WGS) entry which is preliminary data.</text>
</comment>
<protein>
    <recommendedName>
        <fullName evidence="3">LytR/CpsA/Psr regulator C-terminal domain-containing protein</fullName>
    </recommendedName>
</protein>
<keyword evidence="2" id="KW-0812">Transmembrane</keyword>
<name>A0A1G2CEL8_9BACT</name>
<feature type="domain" description="LytR/CpsA/Psr regulator C-terminal" evidence="3">
    <location>
        <begin position="129"/>
        <end position="217"/>
    </location>
</feature>
<proteinExistence type="predicted"/>
<feature type="transmembrane region" description="Helical" evidence="2">
    <location>
        <begin position="22"/>
        <end position="46"/>
    </location>
</feature>
<evidence type="ECO:0000256" key="1">
    <source>
        <dbReference type="SAM" id="MobiDB-lite"/>
    </source>
</evidence>
<evidence type="ECO:0000256" key="2">
    <source>
        <dbReference type="SAM" id="Phobius"/>
    </source>
</evidence>
<dbReference type="Pfam" id="PF13399">
    <property type="entry name" value="LytR_C"/>
    <property type="match status" value="1"/>
</dbReference>
<dbReference type="AlphaFoldDB" id="A0A1G2CEL8"/>
<feature type="region of interest" description="Disordered" evidence="1">
    <location>
        <begin position="94"/>
        <end position="126"/>
    </location>
</feature>
<dbReference type="STRING" id="1798650.A2945_05275"/>
<keyword evidence="2" id="KW-0472">Membrane</keyword>
<evidence type="ECO:0000313" key="5">
    <source>
        <dbReference type="Proteomes" id="UP000178880"/>
    </source>
</evidence>
<evidence type="ECO:0000259" key="3">
    <source>
        <dbReference type="Pfam" id="PF13399"/>
    </source>
</evidence>
<dbReference type="InterPro" id="IPR027381">
    <property type="entry name" value="LytR/CpsA/Psr_C"/>
</dbReference>
<sequence length="219" mass="23845">MTHEDQQKNIIGKLKEIRPRDAIYPGIITIFIALAVFCFILTAQFLSKNINKGFMIDERSIEETLVTVDLENYYLVAKKAWINIELPNPELISPPHPATVASEPASSPPSAPPGETTPSPAPSPVERKQLSIQVLNSTSKQGLAGDLKNDLVHAGFVNISTGNSSTLEPITLISVKSNKVGDQLTEELKQTVSQKYDVEVIGALAEDDAFDVRIVIGLK</sequence>
<evidence type="ECO:0000313" key="4">
    <source>
        <dbReference type="EMBL" id="OGY99100.1"/>
    </source>
</evidence>
<keyword evidence="2" id="KW-1133">Transmembrane helix</keyword>
<dbReference type="EMBL" id="MHLA01000021">
    <property type="protein sequence ID" value="OGY99100.1"/>
    <property type="molecule type" value="Genomic_DNA"/>
</dbReference>
<accession>A0A1G2CEL8</accession>
<gene>
    <name evidence="4" type="ORF">A2945_05275</name>
</gene>
<organism evidence="4 5">
    <name type="scientific">Candidatus Liptonbacteria bacterium RIFCSPLOWO2_01_FULL_52_25</name>
    <dbReference type="NCBI Taxonomy" id="1798650"/>
    <lineage>
        <taxon>Bacteria</taxon>
        <taxon>Candidatus Liptoniibacteriota</taxon>
    </lineage>
</organism>
<dbReference type="Proteomes" id="UP000178880">
    <property type="component" value="Unassembled WGS sequence"/>
</dbReference>